<accession>A0A2S4Q1M8</accession>
<dbReference type="OrthoDB" id="4776522at2759"/>
<protein>
    <submittedName>
        <fullName evidence="1">Uncharacterized protein</fullName>
    </submittedName>
</protein>
<dbReference type="Proteomes" id="UP000237438">
    <property type="component" value="Unassembled WGS sequence"/>
</dbReference>
<evidence type="ECO:0000313" key="2">
    <source>
        <dbReference type="Proteomes" id="UP000237438"/>
    </source>
</evidence>
<dbReference type="AlphaFoldDB" id="A0A2S4Q1M8"/>
<reference evidence="1 2" key="1">
    <citation type="submission" date="2017-10" db="EMBL/GenBank/DDBJ databases">
        <title>Development of genomic resources for the powdery mildew, Erysiphe pulchra.</title>
        <authorList>
            <person name="Wadl P.A."/>
            <person name="Mack B.M."/>
            <person name="Moore G."/>
            <person name="Beltz S.B."/>
        </authorList>
    </citation>
    <scope>NUCLEOTIDE SEQUENCE [LARGE SCALE GENOMIC DNA]</scope>
    <source>
        <strain evidence="1">Cflorida</strain>
    </source>
</reference>
<dbReference type="STRING" id="225359.A0A2S4Q1M8"/>
<dbReference type="EMBL" id="PEDP01000022">
    <property type="protein sequence ID" value="POS88190.1"/>
    <property type="molecule type" value="Genomic_DNA"/>
</dbReference>
<gene>
    <name evidence="1" type="ORF">EPUL_000959</name>
</gene>
<name>A0A2S4Q1M8_9PEZI</name>
<keyword evidence="2" id="KW-1185">Reference proteome</keyword>
<sequence length="299" mass="33957">MSMTRLHSPESRCSICQRDGSTVFVYQCTHDDEMNLRDLVDRGELEFMQLFESLWDSFMAPFHVKVMDSSLVAKTENSLKHGPSSPHTKKIFSCNNTTTDKEYGEDRKENIIESQDICAYSSKEKQCHVKYCRNCFPCLEQRSYLELDSIVNGKIPLTSLIAHPEYERPVALARTVSNLGLRPNPNPKTLVSQVDTTTVEDCHITPLSGKTKDIKFDSAFNKSSYLKSSKLNYSVPTRSTPRLYFGPNTRRIQRTSNKFVPTTAPPSPIYVYNKAFVFNYPPIIAPPVSMRKLSSMPAT</sequence>
<organism evidence="1 2">
    <name type="scientific">Erysiphe pulchra</name>
    <dbReference type="NCBI Taxonomy" id="225359"/>
    <lineage>
        <taxon>Eukaryota</taxon>
        <taxon>Fungi</taxon>
        <taxon>Dikarya</taxon>
        <taxon>Ascomycota</taxon>
        <taxon>Pezizomycotina</taxon>
        <taxon>Leotiomycetes</taxon>
        <taxon>Erysiphales</taxon>
        <taxon>Erysiphaceae</taxon>
        <taxon>Erysiphe</taxon>
    </lineage>
</organism>
<proteinExistence type="predicted"/>
<comment type="caution">
    <text evidence="1">The sequence shown here is derived from an EMBL/GenBank/DDBJ whole genome shotgun (WGS) entry which is preliminary data.</text>
</comment>
<evidence type="ECO:0000313" key="1">
    <source>
        <dbReference type="EMBL" id="POS88190.1"/>
    </source>
</evidence>